<sequence>MVAIKTAIIGLGIMGQRMATQMMRHPEYTVCTLWDPDLQACRAAKDIAPDATVAKSAEDAMAGADLVYLACPPVPRKAYALAAAAQGSAVFLEKPLGINIAESRDLADRLAASGVPTAVNFTQAAGPALQGVSVAAKDGTLGQLAGVDIIVTYANWPRAWQAGADWLRFRDEGGMTREVISHFLFFTERILGPLELIWAQTDYPQDADLCETHVASRLINAHGVPVSILGTVGGVQPDRQEVTIKGSTSSRRISDFYRDAVSFGGDFVPVQPDPDDPRAASLGAQLDDMAALIAGKPSRLATVPEALRVQILIEGILAGTARP</sequence>
<dbReference type="Gene3D" id="3.30.360.10">
    <property type="entry name" value="Dihydrodipicolinate Reductase, domain 2"/>
    <property type="match status" value="1"/>
</dbReference>
<evidence type="ECO:0000256" key="1">
    <source>
        <dbReference type="ARBA" id="ARBA00023002"/>
    </source>
</evidence>
<dbReference type="AlphaFoldDB" id="A0A1H8K8F8"/>
<dbReference type="Gene3D" id="3.40.50.720">
    <property type="entry name" value="NAD(P)-binding Rossmann-like Domain"/>
    <property type="match status" value="1"/>
</dbReference>
<dbReference type="InterPro" id="IPR050463">
    <property type="entry name" value="Gfo/Idh/MocA_oxidrdct_glycsds"/>
</dbReference>
<dbReference type="SUPFAM" id="SSF51735">
    <property type="entry name" value="NAD(P)-binding Rossmann-fold domains"/>
    <property type="match status" value="1"/>
</dbReference>
<accession>A0A1H8K8F8</accession>
<dbReference type="GO" id="GO:0016491">
    <property type="term" value="F:oxidoreductase activity"/>
    <property type="evidence" value="ECO:0007669"/>
    <property type="project" value="UniProtKB-KW"/>
</dbReference>
<dbReference type="STRING" id="1077947.SAMN05216227_10309"/>
<dbReference type="SUPFAM" id="SSF55347">
    <property type="entry name" value="Glyceraldehyde-3-phosphate dehydrogenase-like, C-terminal domain"/>
    <property type="match status" value="1"/>
</dbReference>
<evidence type="ECO:0000259" key="2">
    <source>
        <dbReference type="Pfam" id="PF01408"/>
    </source>
</evidence>
<dbReference type="GO" id="GO:0000166">
    <property type="term" value="F:nucleotide binding"/>
    <property type="evidence" value="ECO:0007669"/>
    <property type="project" value="InterPro"/>
</dbReference>
<dbReference type="PANTHER" id="PTHR43818">
    <property type="entry name" value="BCDNA.GH03377"/>
    <property type="match status" value="1"/>
</dbReference>
<organism evidence="3 4">
    <name type="scientific">Pseudorhodobacter antarcticus</name>
    <dbReference type="NCBI Taxonomy" id="1077947"/>
    <lineage>
        <taxon>Bacteria</taxon>
        <taxon>Pseudomonadati</taxon>
        <taxon>Pseudomonadota</taxon>
        <taxon>Alphaproteobacteria</taxon>
        <taxon>Rhodobacterales</taxon>
        <taxon>Paracoccaceae</taxon>
        <taxon>Pseudorhodobacter</taxon>
    </lineage>
</organism>
<feature type="domain" description="Gfo/Idh/MocA-like oxidoreductase N-terminal" evidence="2">
    <location>
        <begin position="4"/>
        <end position="121"/>
    </location>
</feature>
<keyword evidence="1" id="KW-0560">Oxidoreductase</keyword>
<dbReference type="Pfam" id="PF01408">
    <property type="entry name" value="GFO_IDH_MocA"/>
    <property type="match status" value="1"/>
</dbReference>
<dbReference type="PANTHER" id="PTHR43818:SF11">
    <property type="entry name" value="BCDNA.GH03377"/>
    <property type="match status" value="1"/>
</dbReference>
<dbReference type="InterPro" id="IPR036291">
    <property type="entry name" value="NAD(P)-bd_dom_sf"/>
</dbReference>
<evidence type="ECO:0000313" key="3">
    <source>
        <dbReference type="EMBL" id="SEN89280.1"/>
    </source>
</evidence>
<reference evidence="3 4" key="1">
    <citation type="submission" date="2016-10" db="EMBL/GenBank/DDBJ databases">
        <authorList>
            <person name="de Groot N.N."/>
        </authorList>
    </citation>
    <scope>NUCLEOTIDE SEQUENCE [LARGE SCALE GENOMIC DNA]</scope>
    <source>
        <strain evidence="3 4">CGMCC 1.10836</strain>
    </source>
</reference>
<keyword evidence="4" id="KW-1185">Reference proteome</keyword>
<proteinExistence type="predicted"/>
<evidence type="ECO:0000313" key="4">
    <source>
        <dbReference type="Proteomes" id="UP000183002"/>
    </source>
</evidence>
<protein>
    <submittedName>
        <fullName evidence="3">Predicted dehydrogenase</fullName>
    </submittedName>
</protein>
<dbReference type="Proteomes" id="UP000183002">
    <property type="component" value="Unassembled WGS sequence"/>
</dbReference>
<name>A0A1H8K8F8_9RHOB</name>
<dbReference type="InterPro" id="IPR000683">
    <property type="entry name" value="Gfo/Idh/MocA-like_OxRdtase_N"/>
</dbReference>
<dbReference type="EMBL" id="FOCO01000030">
    <property type="protein sequence ID" value="SEN89280.1"/>
    <property type="molecule type" value="Genomic_DNA"/>
</dbReference>
<gene>
    <name evidence="3" type="ORF">SAMN05216227_10309</name>
</gene>